<sequence>MLDDEKTVHFVRHCQSTWNEAQNVFRIPRKDLHSEAYLDCPLSALGEEQVTTLQPKVKALNAEIAITSPFSRAIQTCLGSYGSQNVVVSHWCGERGESLCDIGNTRDRLERMYPTLDFSELPPNVWWYVDENLRDQLTDQRKCYEWLLNNGTFLMGETDDYFQQRLKRFHAFLRSRNETNILVFSHSMFLRSFLNKYYERPVTQYLPNGSITTYKL</sequence>
<dbReference type="EMBL" id="RCHS01002515">
    <property type="protein sequence ID" value="RMX46976.1"/>
    <property type="molecule type" value="Genomic_DNA"/>
</dbReference>
<dbReference type="PANTHER" id="PTHR48100">
    <property type="entry name" value="BROAD-SPECIFICITY PHOSPHATASE YOR283W-RELATED"/>
    <property type="match status" value="1"/>
</dbReference>
<dbReference type="GO" id="GO:0016791">
    <property type="term" value="F:phosphatase activity"/>
    <property type="evidence" value="ECO:0007669"/>
    <property type="project" value="TreeGrafter"/>
</dbReference>
<dbReference type="GO" id="GO:0005737">
    <property type="term" value="C:cytoplasm"/>
    <property type="evidence" value="ECO:0007669"/>
    <property type="project" value="TreeGrafter"/>
</dbReference>
<accession>A0A3M6U015</accession>
<dbReference type="Proteomes" id="UP000275408">
    <property type="component" value="Unassembled WGS sequence"/>
</dbReference>
<proteinExistence type="predicted"/>
<evidence type="ECO:0008006" key="3">
    <source>
        <dbReference type="Google" id="ProtNLM"/>
    </source>
</evidence>
<evidence type="ECO:0000313" key="2">
    <source>
        <dbReference type="Proteomes" id="UP000275408"/>
    </source>
</evidence>
<dbReference type="Pfam" id="PF00300">
    <property type="entry name" value="His_Phos_1"/>
    <property type="match status" value="2"/>
</dbReference>
<dbReference type="CDD" id="cd07067">
    <property type="entry name" value="HP_PGM_like"/>
    <property type="match status" value="1"/>
</dbReference>
<evidence type="ECO:0000313" key="1">
    <source>
        <dbReference type="EMBL" id="RMX46976.1"/>
    </source>
</evidence>
<organism evidence="1 2">
    <name type="scientific">Pocillopora damicornis</name>
    <name type="common">Cauliflower coral</name>
    <name type="synonym">Millepora damicornis</name>
    <dbReference type="NCBI Taxonomy" id="46731"/>
    <lineage>
        <taxon>Eukaryota</taxon>
        <taxon>Metazoa</taxon>
        <taxon>Cnidaria</taxon>
        <taxon>Anthozoa</taxon>
        <taxon>Hexacorallia</taxon>
        <taxon>Scleractinia</taxon>
        <taxon>Astrocoeniina</taxon>
        <taxon>Pocilloporidae</taxon>
        <taxon>Pocillopora</taxon>
    </lineage>
</organism>
<comment type="caution">
    <text evidence="1">The sequence shown here is derived from an EMBL/GenBank/DDBJ whole genome shotgun (WGS) entry which is preliminary data.</text>
</comment>
<reference evidence="1 2" key="1">
    <citation type="journal article" date="2018" name="Sci. Rep.">
        <title>Comparative analysis of the Pocillopora damicornis genome highlights role of immune system in coral evolution.</title>
        <authorList>
            <person name="Cunning R."/>
            <person name="Bay R.A."/>
            <person name="Gillette P."/>
            <person name="Baker A.C."/>
            <person name="Traylor-Knowles N."/>
        </authorList>
    </citation>
    <scope>NUCLEOTIDE SEQUENCE [LARGE SCALE GENOMIC DNA]</scope>
    <source>
        <strain evidence="1">RSMAS</strain>
        <tissue evidence="1">Whole animal</tissue>
    </source>
</reference>
<dbReference type="InterPro" id="IPR050275">
    <property type="entry name" value="PGM_Phosphatase"/>
</dbReference>
<keyword evidence="2" id="KW-1185">Reference proteome</keyword>
<dbReference type="AlphaFoldDB" id="A0A3M6U015"/>
<dbReference type="SMART" id="SM00855">
    <property type="entry name" value="PGAM"/>
    <property type="match status" value="1"/>
</dbReference>
<dbReference type="InterPro" id="IPR029033">
    <property type="entry name" value="His_PPase_superfam"/>
</dbReference>
<name>A0A3M6U015_POCDA</name>
<dbReference type="SUPFAM" id="SSF53254">
    <property type="entry name" value="Phosphoglycerate mutase-like"/>
    <property type="match status" value="1"/>
</dbReference>
<dbReference type="InterPro" id="IPR013078">
    <property type="entry name" value="His_Pase_superF_clade-1"/>
</dbReference>
<dbReference type="PANTHER" id="PTHR48100:SF61">
    <property type="entry name" value="PHOSPHOGLYCERATE MUTASE"/>
    <property type="match status" value="1"/>
</dbReference>
<protein>
    <recommendedName>
        <fullName evidence="3">Histidine phosphatase family protein</fullName>
    </recommendedName>
</protein>
<dbReference type="Gene3D" id="3.40.50.1240">
    <property type="entry name" value="Phosphoglycerate mutase-like"/>
    <property type="match status" value="1"/>
</dbReference>
<gene>
    <name evidence="1" type="ORF">pdam_00011921</name>
</gene>
<dbReference type="OrthoDB" id="496981at2759"/>